<organism evidence="1 2">
    <name type="scientific">Nibea albiflora</name>
    <name type="common">Yellow drum</name>
    <name type="synonym">Corvina albiflora</name>
    <dbReference type="NCBI Taxonomy" id="240163"/>
    <lineage>
        <taxon>Eukaryota</taxon>
        <taxon>Metazoa</taxon>
        <taxon>Chordata</taxon>
        <taxon>Craniata</taxon>
        <taxon>Vertebrata</taxon>
        <taxon>Euteleostomi</taxon>
        <taxon>Actinopterygii</taxon>
        <taxon>Neopterygii</taxon>
        <taxon>Teleostei</taxon>
        <taxon>Neoteleostei</taxon>
        <taxon>Acanthomorphata</taxon>
        <taxon>Eupercaria</taxon>
        <taxon>Sciaenidae</taxon>
        <taxon>Nibea</taxon>
    </lineage>
</organism>
<protein>
    <submittedName>
        <fullName evidence="1">Uncharacterized protein</fullName>
    </submittedName>
</protein>
<comment type="caution">
    <text evidence="1">The sequence shown here is derived from an EMBL/GenBank/DDBJ whole genome shotgun (WGS) entry which is preliminary data.</text>
</comment>
<dbReference type="EMBL" id="CM024802">
    <property type="protein sequence ID" value="KAG8011376.1"/>
    <property type="molecule type" value="Genomic_DNA"/>
</dbReference>
<name>A0ACB7FEA4_NIBAL</name>
<evidence type="ECO:0000313" key="2">
    <source>
        <dbReference type="Proteomes" id="UP000805704"/>
    </source>
</evidence>
<reference evidence="1" key="1">
    <citation type="submission" date="2020-04" db="EMBL/GenBank/DDBJ databases">
        <title>A chromosome-scale assembly and high-density genetic map of the yellow drum (Nibea albiflora) genome.</title>
        <authorList>
            <person name="Xu D."/>
            <person name="Zhang W."/>
            <person name="Chen R."/>
            <person name="Tan P."/>
            <person name="Wang L."/>
            <person name="Song H."/>
            <person name="Tian L."/>
            <person name="Zhu Q."/>
            <person name="Wang B."/>
        </authorList>
    </citation>
    <scope>NUCLEOTIDE SEQUENCE</scope>
    <source>
        <strain evidence="1">ZJHYS-2018</strain>
    </source>
</reference>
<dbReference type="Proteomes" id="UP000805704">
    <property type="component" value="Chromosome 14"/>
</dbReference>
<accession>A0ACB7FEA4</accession>
<feature type="non-terminal residue" evidence="1">
    <location>
        <position position="1"/>
    </location>
</feature>
<keyword evidence="2" id="KW-1185">Reference proteome</keyword>
<proteinExistence type="predicted"/>
<evidence type="ECO:0000313" key="1">
    <source>
        <dbReference type="EMBL" id="KAG8011376.1"/>
    </source>
</evidence>
<gene>
    <name evidence="1" type="ORF">GBF38_006137</name>
</gene>
<sequence>VYSYLTNVLLCFSINRDSFHECYACKESSMGLNEYAQHISTAQHKAMLNNLMCRNVKTLPVERTLSAETIKRILERNKTLKKAERPHNTQEGATNMPEQIKWPANRQHDHDNKQYDSAADFTSDQLPQRGAIIFDNSQSKSTGSPESGQEATAQPASTSAAPIRDADVSVMLRQIRRALGLREPCRADREARRQNAETGVRTVDQAGTEQEQPTGGSYAKDAAHHIASAATTPMQSSLVSSAAPSSHSGVHPSSVTSAKPDKTQGTDEHCESSSSFASGSNETSINSEIGSQAASDSPTSLSRFSGKTASSEPNLNIARRVRIAHEPGRGRKEAGLKPTVNKLLSLSGTKSKLSWREMNEEMRRKRQEKDAADTDSHTETHSDSPIQEQACQAPQDCRSETVAEVSLKVEPNCEDESGGLRDHSAKKRKAEEEVRQEKETKEPKKKKSNKDQDQMGELLAVSLREDKLSHSLQDLDQSLVQARNVLQAAYTEVQRLLLFRQQCTAEVNSLRAKRIEILQELQGDAAVQPKQSPLSSTSAFPASSSQQLPPTNPASSISQAYPAPLALPIEPVKQATCQLPPVSCNPETYLLSSLLLTSPHLAAPTTVTSLKQLCSASVNPSPESYARQQEQATRERLKDRVKPAMLAREEADGDSEEETGGHFCPASEKPASSFVPERDQNGDNGRNESDSSVKMTEPSNPVIIDIDKSDNEETVTVSVHQEPPQKSVSMEFRSVSIQVFLQNDAERKVQPTQPVKNANTPPECVGAVDDDEEPSLGAFSNHTGPVHGLQVHNGLLYTCSGDNTARAYSLTNRECQAVFTGHTNKINCLLVSPIPNMSARLYTGSSDQTIRCYSTKCQKCLDQVTLSDRVLCLHTAWNILFAGLANGSVASFDLKTLKQLDVFECHGPRGVSCLDTAQEGARRVLLVGSYDSTISVRDAKSGLLLRSLKGHTKTVLCMKVVNDLVFSGSSDASVHAHNIHTAMLVRIYKGHSHAVTSIAILGKVMVTASLDKLVRVYELQSHYRMQVYGDYSDMVMCMAIHKSVIYTGCYDGSVKATKLNLMKNYHCWWQNCTLVFGIAEHLVQHLVRDHTNPNLQMVKCRWRSCCSFFATQDLIRQELPEHMQKHVEKDSGVQA</sequence>